<keyword evidence="6" id="KW-1185">Reference proteome</keyword>
<keyword evidence="3" id="KW-0539">Nucleus</keyword>
<dbReference type="FunCoup" id="A0A165DX50">
    <property type="interactions" value="3"/>
</dbReference>
<dbReference type="Gene3D" id="2.130.10.10">
    <property type="entry name" value="YVTN repeat-like/Quinoprotein amine dehydrogenase"/>
    <property type="match status" value="1"/>
</dbReference>
<evidence type="ECO:0000256" key="4">
    <source>
        <dbReference type="SAM" id="MobiDB-lite"/>
    </source>
</evidence>
<evidence type="ECO:0000313" key="5">
    <source>
        <dbReference type="EMBL" id="KZT53721.1"/>
    </source>
</evidence>
<feature type="compositionally biased region" description="Acidic residues" evidence="4">
    <location>
        <begin position="808"/>
        <end position="820"/>
    </location>
</feature>
<evidence type="ECO:0000256" key="1">
    <source>
        <dbReference type="ARBA" id="ARBA00004123"/>
    </source>
</evidence>
<dbReference type="GO" id="GO:0006383">
    <property type="term" value="P:transcription by RNA polymerase III"/>
    <property type="evidence" value="ECO:0007669"/>
    <property type="project" value="TreeGrafter"/>
</dbReference>
<feature type="compositionally biased region" description="Acidic residues" evidence="4">
    <location>
        <begin position="48"/>
        <end position="63"/>
    </location>
</feature>
<evidence type="ECO:0008006" key="7">
    <source>
        <dbReference type="Google" id="ProtNLM"/>
    </source>
</evidence>
<dbReference type="AlphaFoldDB" id="A0A165DX50"/>
<keyword evidence="2" id="KW-0804">Transcription</keyword>
<sequence length="820" mass="89020">MELRRKERISYSSLFEAPSDEEPEADPNADPAAPAKAVGKARVHAPESSDESDVYQPEGDDAPLSDHALPSDAEPSEPDDGPPAEEDGDDSGASAGGPASRSAATRTGRRGKLPKIFQRMPSPPANAPKRVQLTRLAPAPPNKNQATHQAKYSSRLRATSLYFPPKAKRLAREPEPYGFDGWGEEVPTTSADRRGVLKRLIQAHARCEGGPRWELLEDRAWWRESTAQEDRPRVWEGLRIKSAGVTVLSLEEATPYLPSSAVLTETGASQPPPPLTCHFGLFDSQQKRTVPPLSSFPLKEHIPTSREHILNAGAPVHSLAWCPVHPSSQPAGRAMTHHLAVAPFLSSLDQPTIGQRSSLGSVKGCIQIWSFAPQGASCEMVLCTEEGPAWQLAWCPLPADDVEEKKGTVRKMGLLAGCFRSGHLSIYAVPHPDALRAHIAPKQKGKARAREGDVPGEKEILHVKLEPVARLEVDGAGCWRFDWANSGLIAAGCTNGKIAVFDVGSILKDPILRLPTHYFPVHQSCVHGIAWIRGPAQALDGTPQLQKNPVMIASGGYDGQMLLVDIRDGVSAQVERMRDWVTSVQFSTFSGGPIFVEQDYRIKHISLSSLNLGRGSTLMDALGPIWSIATSDYHSSVALASADGIVHLGSSGKAHNKGHPNLLFPLYQLDYNRKTGEYRMLDHLKPRESRQVEGFFEGNKKRLRAQTREVSEGGDGADASVPPPPEKSRTSLTHATGAWPPQVNIYCAAWCSGSGMARAPMLASGGASGLVRIDWVLGTWTKGVFPYKKIEVLRGEVDGVDDALQGQEGEEEEEDEEEDD</sequence>
<feature type="compositionally biased region" description="Acidic residues" evidence="4">
    <location>
        <begin position="74"/>
        <end position="90"/>
    </location>
</feature>
<evidence type="ECO:0000313" key="6">
    <source>
        <dbReference type="Proteomes" id="UP000076842"/>
    </source>
</evidence>
<dbReference type="SUPFAM" id="SSF50978">
    <property type="entry name" value="WD40 repeat-like"/>
    <property type="match status" value="1"/>
</dbReference>
<evidence type="ECO:0000256" key="2">
    <source>
        <dbReference type="ARBA" id="ARBA00023163"/>
    </source>
</evidence>
<feature type="region of interest" description="Disordered" evidence="4">
    <location>
        <begin position="704"/>
        <end position="735"/>
    </location>
</feature>
<reference evidence="5 6" key="1">
    <citation type="journal article" date="2016" name="Mol. Biol. Evol.">
        <title>Comparative Genomics of Early-Diverging Mushroom-Forming Fungi Provides Insights into the Origins of Lignocellulose Decay Capabilities.</title>
        <authorList>
            <person name="Nagy L.G."/>
            <person name="Riley R."/>
            <person name="Tritt A."/>
            <person name="Adam C."/>
            <person name="Daum C."/>
            <person name="Floudas D."/>
            <person name="Sun H."/>
            <person name="Yadav J.S."/>
            <person name="Pangilinan J."/>
            <person name="Larsson K.H."/>
            <person name="Matsuura K."/>
            <person name="Barry K."/>
            <person name="Labutti K."/>
            <person name="Kuo R."/>
            <person name="Ohm R.A."/>
            <person name="Bhattacharya S.S."/>
            <person name="Shirouzu T."/>
            <person name="Yoshinaga Y."/>
            <person name="Martin F.M."/>
            <person name="Grigoriev I.V."/>
            <person name="Hibbett D.S."/>
        </authorList>
    </citation>
    <scope>NUCLEOTIDE SEQUENCE [LARGE SCALE GENOMIC DNA]</scope>
    <source>
        <strain evidence="5 6">HHB12733</strain>
    </source>
</reference>
<feature type="compositionally biased region" description="Low complexity" evidence="4">
    <location>
        <begin position="91"/>
        <end position="106"/>
    </location>
</feature>
<accession>A0A165DX50</accession>
<dbReference type="PANTHER" id="PTHR15052">
    <property type="entry name" value="RNA POLYMERASE III TRANSCRIPTION INITIATION FACTOR COMPLEX SUBUNIT"/>
    <property type="match status" value="1"/>
</dbReference>
<organism evidence="5 6">
    <name type="scientific">Calocera cornea HHB12733</name>
    <dbReference type="NCBI Taxonomy" id="1353952"/>
    <lineage>
        <taxon>Eukaryota</taxon>
        <taxon>Fungi</taxon>
        <taxon>Dikarya</taxon>
        <taxon>Basidiomycota</taxon>
        <taxon>Agaricomycotina</taxon>
        <taxon>Dacrymycetes</taxon>
        <taxon>Dacrymycetales</taxon>
        <taxon>Dacrymycetaceae</taxon>
        <taxon>Calocera</taxon>
    </lineage>
</organism>
<evidence type="ECO:0000256" key="3">
    <source>
        <dbReference type="ARBA" id="ARBA00023242"/>
    </source>
</evidence>
<dbReference type="GO" id="GO:0005634">
    <property type="term" value="C:nucleus"/>
    <property type="evidence" value="ECO:0007669"/>
    <property type="project" value="UniProtKB-SubCell"/>
</dbReference>
<dbReference type="InParanoid" id="A0A165DX50"/>
<dbReference type="SMART" id="SM00320">
    <property type="entry name" value="WD40"/>
    <property type="match status" value="5"/>
</dbReference>
<comment type="subcellular location">
    <subcellularLocation>
        <location evidence="1">Nucleus</location>
    </subcellularLocation>
</comment>
<dbReference type="InterPro" id="IPR036322">
    <property type="entry name" value="WD40_repeat_dom_sf"/>
</dbReference>
<gene>
    <name evidence="5" type="ORF">CALCODRAFT_486097</name>
</gene>
<dbReference type="PANTHER" id="PTHR15052:SF2">
    <property type="entry name" value="GENERAL TRANSCRIPTION FACTOR 3C POLYPEPTIDE 2"/>
    <property type="match status" value="1"/>
</dbReference>
<feature type="compositionally biased region" description="Acidic residues" evidence="4">
    <location>
        <begin position="18"/>
        <end position="27"/>
    </location>
</feature>
<feature type="region of interest" description="Disordered" evidence="4">
    <location>
        <begin position="1"/>
        <end position="129"/>
    </location>
</feature>
<dbReference type="Proteomes" id="UP000076842">
    <property type="component" value="Unassembled WGS sequence"/>
</dbReference>
<dbReference type="InterPro" id="IPR052416">
    <property type="entry name" value="GTF3C_component"/>
</dbReference>
<dbReference type="EMBL" id="KV424030">
    <property type="protein sequence ID" value="KZT53721.1"/>
    <property type="molecule type" value="Genomic_DNA"/>
</dbReference>
<proteinExistence type="predicted"/>
<dbReference type="STRING" id="1353952.A0A165DX50"/>
<dbReference type="InterPro" id="IPR001680">
    <property type="entry name" value="WD40_rpt"/>
</dbReference>
<dbReference type="InterPro" id="IPR015943">
    <property type="entry name" value="WD40/YVTN_repeat-like_dom_sf"/>
</dbReference>
<protein>
    <recommendedName>
        <fullName evidence="7">WD40 repeat-like protein</fullName>
    </recommendedName>
</protein>
<dbReference type="GO" id="GO:0000127">
    <property type="term" value="C:transcription factor TFIIIC complex"/>
    <property type="evidence" value="ECO:0007669"/>
    <property type="project" value="TreeGrafter"/>
</dbReference>
<feature type="region of interest" description="Disordered" evidence="4">
    <location>
        <begin position="796"/>
        <end position="820"/>
    </location>
</feature>
<name>A0A165DX50_9BASI</name>
<dbReference type="OrthoDB" id="4703at2759"/>
<feature type="compositionally biased region" description="Low complexity" evidence="4">
    <location>
        <begin position="28"/>
        <end position="37"/>
    </location>
</feature>